<name>A0A2G1QJP3_9HYPH</name>
<dbReference type="Gene3D" id="1.10.630.10">
    <property type="entry name" value="Cytochrome P450"/>
    <property type="match status" value="1"/>
</dbReference>
<dbReference type="PANTHER" id="PTHR46696">
    <property type="entry name" value="P450, PUTATIVE (EUROFUNG)-RELATED"/>
    <property type="match status" value="1"/>
</dbReference>
<evidence type="ECO:0000256" key="4">
    <source>
        <dbReference type="ARBA" id="ARBA00022559"/>
    </source>
</evidence>
<dbReference type="GO" id="GO:0005506">
    <property type="term" value="F:iron ion binding"/>
    <property type="evidence" value="ECO:0007669"/>
    <property type="project" value="InterPro"/>
</dbReference>
<accession>A0A2G1QJP3</accession>
<sequence length="1400" mass="151886">MKYFDGIREAQRTSKPVSELPPFDMSRLETRSLTGRLVSRFLENPRWFLRLLRNVWPVARIGPVTIVTRHADVVDVLERQADFQTPFGPEMEEMAGGTNFILGMQDGPEYRQMKAACLMAFPPGEVESRVRPLCRRLAGEVMQRAEPGFNPVHDLLKIVPVRICRDYFGLIVEDEERFADWSIALSSLFFADYFGSRTVRQLARVAAEGMNAAIAASIAAVRRGEASPDTPLARLVALNGSDPARLSEEAIHAIMMGMVSGFVPTDLLAGGNGLDVILSRSEAQSALEEAIAAGDDAMVDSVILEAMRFKPINIGPLRYVARDTVIAQGTPREKKIKAGAIVMPATLSAMFDPDVVDDPESFRPGRGGEAYLVFGHGIHWCIGSRIARVQIAECFKALFACQGVRRASGAAGRLRRIGAFPSALHVDFDPPRVDRLTEQSLVTVVAPVHPETDIASLRAMAAGLGNPARDDVAAALDGTGLVHFMSLAVIDADDGDGKRSGEAAHVVLEASADGDADRALEKIAIAAGPFLRPVFEAAGALEEGADLVAWLKRHVVPVGPYPGTAAGLVFSGTPGHSVRRIRDEARLFDTVQTMVRAITAEGTTDALRVVAETRQRLASLDAFAWALRPAQSLLEENAPQKLSSALLGAAELRHAIVAFLLLALVGTGLNYALVFGAPGSLASPGSFLVLVATLVAAAVVAVLGLGLILALAGLALVWALNRAEARDVPSDALPPFDRYEAVIDRENRLGTQNHLTGVSVMKAGWLRRLALRTTFFIIRLAVVYGFRPGFLGTINTIHFARWIHLPGTERLVFFSNYGGSWESYLEDFITKANFGLTGVWSNTIGFPRSRNLFFDGASDGDRFKRWARNQQVPTLFWYCAYPGIDTRRIRINSAVRQGLVRADTEREARDWLASFGSIPRPGGVLETDEIQSLMFGPMGALGHARALVFEVDDDAPRFGRKAFLEALLAETRFGDRLPGGEAVICAFGPSGLERLGLEPGRGQEPLGGFPPAFRQTMHHPSRARILDDTGPNAPANWEWGMEAARADVLLLAYADSPARLEGLCARHEEAALAGGLRKTCDMPLAIETRDGQAVESFGFADGISQPVIEGTPRSRKPADPMHRLAAGEFILGYRDQRGHVPPAIEIPASRDPACLLPVSEDRIGQSDPGPGLPRDFGRNGSFLVVRHLAQDVDGFHAFCRRAAGSLGQDGQVAGNAPGWIAAKMVGRWPDGTSLVRNPHEAGGGEPDNDFRFGSEDPQGLRCPLGSHVRRANPRDSLGQDRETMIAIGKRHRILRVGRSYRRSGPAGSEERGLFFMCLNADIERQFEFVQQTWVSAPLFHGLMQEKDPLIGHQGDAARFTIPTLTGGVALAGLPSFVTMRGGGYFFMPSRSALRYMVSRL</sequence>
<proteinExistence type="inferred from homology"/>
<dbReference type="OrthoDB" id="236246at2"/>
<dbReference type="InterPro" id="IPR017972">
    <property type="entry name" value="Cyt_P450_CS"/>
</dbReference>
<dbReference type="GO" id="GO:0004601">
    <property type="term" value="F:peroxidase activity"/>
    <property type="evidence" value="ECO:0007669"/>
    <property type="project" value="UniProtKB-KW"/>
</dbReference>
<dbReference type="PRINTS" id="PR00359">
    <property type="entry name" value="BP450"/>
</dbReference>
<keyword evidence="4" id="KW-0575">Peroxidase</keyword>
<dbReference type="PROSITE" id="PS51404">
    <property type="entry name" value="DYP_PEROXIDASE"/>
    <property type="match status" value="1"/>
</dbReference>
<comment type="caution">
    <text evidence="10">The sequence shown here is derived from an EMBL/GenBank/DDBJ whole genome shotgun (WGS) entry which is preliminary data.</text>
</comment>
<feature type="region of interest" description="Disordered" evidence="8">
    <location>
        <begin position="1235"/>
        <end position="1256"/>
    </location>
</feature>
<dbReference type="InterPro" id="IPR036396">
    <property type="entry name" value="Cyt_P450_sf"/>
</dbReference>
<dbReference type="PANTHER" id="PTHR46696:SF1">
    <property type="entry name" value="CYTOCHROME P450 YJIB-RELATED"/>
    <property type="match status" value="1"/>
</dbReference>
<evidence type="ECO:0000256" key="9">
    <source>
        <dbReference type="SAM" id="Phobius"/>
    </source>
</evidence>
<dbReference type="Pfam" id="PF00067">
    <property type="entry name" value="p450"/>
    <property type="match status" value="1"/>
</dbReference>
<dbReference type="InterPro" id="IPR011008">
    <property type="entry name" value="Dimeric_a/b-barrel"/>
</dbReference>
<evidence type="ECO:0000256" key="2">
    <source>
        <dbReference type="ARBA" id="ARBA00001971"/>
    </source>
</evidence>
<evidence type="ECO:0000256" key="8">
    <source>
        <dbReference type="SAM" id="MobiDB-lite"/>
    </source>
</evidence>
<dbReference type="GO" id="GO:0004497">
    <property type="term" value="F:monooxygenase activity"/>
    <property type="evidence" value="ECO:0007669"/>
    <property type="project" value="InterPro"/>
</dbReference>
<organism evidence="10 11">
    <name type="scientific">Zhengella mangrovi</name>
    <dbReference type="NCBI Taxonomy" id="1982044"/>
    <lineage>
        <taxon>Bacteria</taxon>
        <taxon>Pseudomonadati</taxon>
        <taxon>Pseudomonadota</taxon>
        <taxon>Alphaproteobacteria</taxon>
        <taxon>Hyphomicrobiales</taxon>
        <taxon>Notoacmeibacteraceae</taxon>
        <taxon>Zhengella</taxon>
    </lineage>
</organism>
<dbReference type="InterPro" id="IPR002397">
    <property type="entry name" value="Cyt_P450_B"/>
</dbReference>
<comment type="cofactor">
    <cofactor evidence="2">
        <name>heme</name>
        <dbReference type="ChEBI" id="CHEBI:30413"/>
    </cofactor>
</comment>
<dbReference type="SUPFAM" id="SSF54909">
    <property type="entry name" value="Dimeric alpha+beta barrel"/>
    <property type="match status" value="1"/>
</dbReference>
<dbReference type="InterPro" id="IPR006314">
    <property type="entry name" value="Dyp_peroxidase"/>
</dbReference>
<keyword evidence="9" id="KW-0472">Membrane</keyword>
<comment type="cofactor">
    <cofactor evidence="1">
        <name>heme b</name>
        <dbReference type="ChEBI" id="CHEBI:60344"/>
    </cofactor>
</comment>
<evidence type="ECO:0000256" key="6">
    <source>
        <dbReference type="ARBA" id="ARBA00023002"/>
    </source>
</evidence>
<keyword evidence="5" id="KW-0479">Metal-binding</keyword>
<keyword evidence="11" id="KW-1185">Reference proteome</keyword>
<dbReference type="InterPro" id="IPR001128">
    <property type="entry name" value="Cyt_P450"/>
</dbReference>
<dbReference type="GO" id="GO:0020037">
    <property type="term" value="F:heme binding"/>
    <property type="evidence" value="ECO:0007669"/>
    <property type="project" value="InterPro"/>
</dbReference>
<evidence type="ECO:0000256" key="3">
    <source>
        <dbReference type="ARBA" id="ARBA00010617"/>
    </source>
</evidence>
<reference evidence="10 11" key="1">
    <citation type="submission" date="2017-10" db="EMBL/GenBank/DDBJ databases">
        <title>Sedimentibacterium mangrovi gen. nov., sp. nov., a novel member of family Phyllobacteriacea isolated from mangrove sediment.</title>
        <authorList>
            <person name="Liao H."/>
            <person name="Tian Y."/>
        </authorList>
    </citation>
    <scope>NUCLEOTIDE SEQUENCE [LARGE SCALE GENOMIC DNA]</scope>
    <source>
        <strain evidence="10 11">X9-2-2</strain>
    </source>
</reference>
<protein>
    <submittedName>
        <fullName evidence="10">Cytochrome</fullName>
    </submittedName>
</protein>
<evidence type="ECO:0000256" key="1">
    <source>
        <dbReference type="ARBA" id="ARBA00001970"/>
    </source>
</evidence>
<evidence type="ECO:0000256" key="5">
    <source>
        <dbReference type="ARBA" id="ARBA00022723"/>
    </source>
</evidence>
<keyword evidence="9" id="KW-1133">Transmembrane helix</keyword>
<dbReference type="SUPFAM" id="SSF48264">
    <property type="entry name" value="Cytochrome P450"/>
    <property type="match status" value="1"/>
</dbReference>
<dbReference type="PROSITE" id="PS00086">
    <property type="entry name" value="CYTOCHROME_P450"/>
    <property type="match status" value="1"/>
</dbReference>
<dbReference type="Proteomes" id="UP000221168">
    <property type="component" value="Unassembled WGS sequence"/>
</dbReference>
<feature type="transmembrane region" description="Helical" evidence="9">
    <location>
        <begin position="687"/>
        <end position="720"/>
    </location>
</feature>
<evidence type="ECO:0000313" key="10">
    <source>
        <dbReference type="EMBL" id="PHP65753.1"/>
    </source>
</evidence>
<gene>
    <name evidence="10" type="ORF">CSC94_18070</name>
</gene>
<evidence type="ECO:0000313" key="11">
    <source>
        <dbReference type="Proteomes" id="UP000221168"/>
    </source>
</evidence>
<feature type="transmembrane region" description="Helical" evidence="9">
    <location>
        <begin position="655"/>
        <end position="675"/>
    </location>
</feature>
<keyword evidence="7" id="KW-0408">Iron</keyword>
<dbReference type="GO" id="GO:0016705">
    <property type="term" value="F:oxidoreductase activity, acting on paired donors, with incorporation or reduction of molecular oxygen"/>
    <property type="evidence" value="ECO:0007669"/>
    <property type="project" value="InterPro"/>
</dbReference>
<comment type="similarity">
    <text evidence="3">Belongs to the cytochrome P450 family.</text>
</comment>
<dbReference type="RefSeq" id="WP_099307779.1">
    <property type="nucleotide sequence ID" value="NZ_PDVP01000013.1"/>
</dbReference>
<keyword evidence="6" id="KW-0560">Oxidoreductase</keyword>
<dbReference type="EMBL" id="PDVP01000013">
    <property type="protein sequence ID" value="PHP65753.1"/>
    <property type="molecule type" value="Genomic_DNA"/>
</dbReference>
<keyword evidence="9" id="KW-0812">Transmembrane</keyword>
<evidence type="ECO:0000256" key="7">
    <source>
        <dbReference type="ARBA" id="ARBA00023004"/>
    </source>
</evidence>